<evidence type="ECO:0000256" key="1">
    <source>
        <dbReference type="SAM" id="MobiDB-lite"/>
    </source>
</evidence>
<evidence type="ECO:0000313" key="2">
    <source>
        <dbReference type="EMBL" id="KXS11156.1"/>
    </source>
</evidence>
<dbReference type="Proteomes" id="UP000070544">
    <property type="component" value="Unassembled WGS sequence"/>
</dbReference>
<reference evidence="2 3" key="1">
    <citation type="journal article" date="2015" name="Genome Biol. Evol.">
        <title>Phylogenomic analyses indicate that early fungi evolved digesting cell walls of algal ancestors of land plants.</title>
        <authorList>
            <person name="Chang Y."/>
            <person name="Wang S."/>
            <person name="Sekimoto S."/>
            <person name="Aerts A.L."/>
            <person name="Choi C."/>
            <person name="Clum A."/>
            <person name="LaButti K.M."/>
            <person name="Lindquist E.A."/>
            <person name="Yee Ngan C."/>
            <person name="Ohm R.A."/>
            <person name="Salamov A.A."/>
            <person name="Grigoriev I.V."/>
            <person name="Spatafora J.W."/>
            <person name="Berbee M.L."/>
        </authorList>
    </citation>
    <scope>NUCLEOTIDE SEQUENCE [LARGE SCALE GENOMIC DNA]</scope>
    <source>
        <strain evidence="2 3">JEL478</strain>
    </source>
</reference>
<proteinExistence type="predicted"/>
<feature type="compositionally biased region" description="Pro residues" evidence="1">
    <location>
        <begin position="66"/>
        <end position="75"/>
    </location>
</feature>
<keyword evidence="3" id="KW-1185">Reference proteome</keyword>
<accession>A0A139A2Y0</accession>
<feature type="region of interest" description="Disordered" evidence="1">
    <location>
        <begin position="56"/>
        <end position="87"/>
    </location>
</feature>
<evidence type="ECO:0000313" key="3">
    <source>
        <dbReference type="Proteomes" id="UP000070544"/>
    </source>
</evidence>
<gene>
    <name evidence="2" type="ORF">M427DRAFT_158409</name>
</gene>
<dbReference type="EMBL" id="KQ965806">
    <property type="protein sequence ID" value="KXS11156.1"/>
    <property type="molecule type" value="Genomic_DNA"/>
</dbReference>
<organism evidence="2 3">
    <name type="scientific">Gonapodya prolifera (strain JEL478)</name>
    <name type="common">Monoblepharis prolifera</name>
    <dbReference type="NCBI Taxonomy" id="1344416"/>
    <lineage>
        <taxon>Eukaryota</taxon>
        <taxon>Fungi</taxon>
        <taxon>Fungi incertae sedis</taxon>
        <taxon>Chytridiomycota</taxon>
        <taxon>Chytridiomycota incertae sedis</taxon>
        <taxon>Monoblepharidomycetes</taxon>
        <taxon>Monoblepharidales</taxon>
        <taxon>Gonapodyaceae</taxon>
        <taxon>Gonapodya</taxon>
    </lineage>
</organism>
<protein>
    <submittedName>
        <fullName evidence="2">Uncharacterized protein</fullName>
    </submittedName>
</protein>
<dbReference type="AlphaFoldDB" id="A0A139A2Y0"/>
<sequence length="164" mass="17469">MAMETLSISYAATSFPPPPIYLPPYTTMPLPGHSMSTPEFDVVARGLMDPIASTNGRLRQQKQRLPTPPNSPPPASTGREARPRLPASVLYGTAPLRDVTQLGGRDIVGQSYSFGLTGGVEPTWGSPFLLAAPSSGVGRQTDPLLVPDVAPGELEWDLDELLGF</sequence>
<name>A0A139A2Y0_GONPJ</name>